<dbReference type="EMBL" id="WHVB01000013">
    <property type="protein sequence ID" value="KAF8477821.1"/>
    <property type="molecule type" value="Genomic_DNA"/>
</dbReference>
<dbReference type="Proteomes" id="UP000759537">
    <property type="component" value="Unassembled WGS sequence"/>
</dbReference>
<sequence>MPICCPSPQTKFEFLHPVEKSAAEAGDRTSNVDKKFRETIHLLSRFEKEFPSKKPNTGGTVTREANRNDKSKSPSWILHALKKNLHSKPMGNEWPKLTKIVKFHLLSSLPDAHPISVKLLLSNNPSLQEILWNFSRFKDEKHRLTLRNNPHFYAELPTSPEAYGDSVTIDPTEDFRHTDECYVLTDKTEFVYIMTDQVLQIFGNFWCLNNAIIFKDICGRLRGGSIVKASLRGTSCGFCKQLLVSTIPGASTNRRGLQPIITQGYLWIDWKCFISCLPMSSSVDFGLCVCTG</sequence>
<protein>
    <submittedName>
        <fullName evidence="2">Uncharacterized protein</fullName>
    </submittedName>
</protein>
<name>A0A9P5MSV1_9AGAM</name>
<keyword evidence="3" id="KW-1185">Reference proteome</keyword>
<proteinExistence type="predicted"/>
<comment type="caution">
    <text evidence="2">The sequence shown here is derived from an EMBL/GenBank/DDBJ whole genome shotgun (WGS) entry which is preliminary data.</text>
</comment>
<organism evidence="2 3">
    <name type="scientific">Russula ochroleuca</name>
    <dbReference type="NCBI Taxonomy" id="152965"/>
    <lineage>
        <taxon>Eukaryota</taxon>
        <taxon>Fungi</taxon>
        <taxon>Dikarya</taxon>
        <taxon>Basidiomycota</taxon>
        <taxon>Agaricomycotina</taxon>
        <taxon>Agaricomycetes</taxon>
        <taxon>Russulales</taxon>
        <taxon>Russulaceae</taxon>
        <taxon>Russula</taxon>
    </lineage>
</organism>
<evidence type="ECO:0000313" key="3">
    <source>
        <dbReference type="Proteomes" id="UP000759537"/>
    </source>
</evidence>
<evidence type="ECO:0000313" key="2">
    <source>
        <dbReference type="EMBL" id="KAF8477821.1"/>
    </source>
</evidence>
<feature type="region of interest" description="Disordered" evidence="1">
    <location>
        <begin position="51"/>
        <end position="73"/>
    </location>
</feature>
<reference evidence="2" key="1">
    <citation type="submission" date="2019-10" db="EMBL/GenBank/DDBJ databases">
        <authorList>
            <consortium name="DOE Joint Genome Institute"/>
            <person name="Kuo A."/>
            <person name="Miyauchi S."/>
            <person name="Kiss E."/>
            <person name="Drula E."/>
            <person name="Kohler A."/>
            <person name="Sanchez-Garcia M."/>
            <person name="Andreopoulos B."/>
            <person name="Barry K.W."/>
            <person name="Bonito G."/>
            <person name="Buee M."/>
            <person name="Carver A."/>
            <person name="Chen C."/>
            <person name="Cichocki N."/>
            <person name="Clum A."/>
            <person name="Culley D."/>
            <person name="Crous P.W."/>
            <person name="Fauchery L."/>
            <person name="Girlanda M."/>
            <person name="Hayes R."/>
            <person name="Keri Z."/>
            <person name="LaButti K."/>
            <person name="Lipzen A."/>
            <person name="Lombard V."/>
            <person name="Magnuson J."/>
            <person name="Maillard F."/>
            <person name="Morin E."/>
            <person name="Murat C."/>
            <person name="Nolan M."/>
            <person name="Ohm R."/>
            <person name="Pangilinan J."/>
            <person name="Pereira M."/>
            <person name="Perotto S."/>
            <person name="Peter M."/>
            <person name="Riley R."/>
            <person name="Sitrit Y."/>
            <person name="Stielow B."/>
            <person name="Szollosi G."/>
            <person name="Zifcakova L."/>
            <person name="Stursova M."/>
            <person name="Spatafora J.W."/>
            <person name="Tedersoo L."/>
            <person name="Vaario L.-M."/>
            <person name="Yamada A."/>
            <person name="Yan M."/>
            <person name="Wang P."/>
            <person name="Xu J."/>
            <person name="Bruns T."/>
            <person name="Baldrian P."/>
            <person name="Vilgalys R."/>
            <person name="Henrissat B."/>
            <person name="Grigoriev I.V."/>
            <person name="Hibbett D."/>
            <person name="Nagy L.G."/>
            <person name="Martin F.M."/>
        </authorList>
    </citation>
    <scope>NUCLEOTIDE SEQUENCE</scope>
    <source>
        <strain evidence="2">Prilba</strain>
    </source>
</reference>
<accession>A0A9P5MSV1</accession>
<dbReference type="AlphaFoldDB" id="A0A9P5MSV1"/>
<gene>
    <name evidence="2" type="ORF">DFH94DRAFT_93912</name>
</gene>
<evidence type="ECO:0000256" key="1">
    <source>
        <dbReference type="SAM" id="MobiDB-lite"/>
    </source>
</evidence>
<dbReference type="OrthoDB" id="3258774at2759"/>
<reference evidence="2" key="2">
    <citation type="journal article" date="2020" name="Nat. Commun.">
        <title>Large-scale genome sequencing of mycorrhizal fungi provides insights into the early evolution of symbiotic traits.</title>
        <authorList>
            <person name="Miyauchi S."/>
            <person name="Kiss E."/>
            <person name="Kuo A."/>
            <person name="Drula E."/>
            <person name="Kohler A."/>
            <person name="Sanchez-Garcia M."/>
            <person name="Morin E."/>
            <person name="Andreopoulos B."/>
            <person name="Barry K.W."/>
            <person name="Bonito G."/>
            <person name="Buee M."/>
            <person name="Carver A."/>
            <person name="Chen C."/>
            <person name="Cichocki N."/>
            <person name="Clum A."/>
            <person name="Culley D."/>
            <person name="Crous P.W."/>
            <person name="Fauchery L."/>
            <person name="Girlanda M."/>
            <person name="Hayes R.D."/>
            <person name="Keri Z."/>
            <person name="LaButti K."/>
            <person name="Lipzen A."/>
            <person name="Lombard V."/>
            <person name="Magnuson J."/>
            <person name="Maillard F."/>
            <person name="Murat C."/>
            <person name="Nolan M."/>
            <person name="Ohm R.A."/>
            <person name="Pangilinan J."/>
            <person name="Pereira M.F."/>
            <person name="Perotto S."/>
            <person name="Peter M."/>
            <person name="Pfister S."/>
            <person name="Riley R."/>
            <person name="Sitrit Y."/>
            <person name="Stielow J.B."/>
            <person name="Szollosi G."/>
            <person name="Zifcakova L."/>
            <person name="Stursova M."/>
            <person name="Spatafora J.W."/>
            <person name="Tedersoo L."/>
            <person name="Vaario L.M."/>
            <person name="Yamada A."/>
            <person name="Yan M."/>
            <person name="Wang P."/>
            <person name="Xu J."/>
            <person name="Bruns T."/>
            <person name="Baldrian P."/>
            <person name="Vilgalys R."/>
            <person name="Dunand C."/>
            <person name="Henrissat B."/>
            <person name="Grigoriev I.V."/>
            <person name="Hibbett D."/>
            <person name="Nagy L.G."/>
            <person name="Martin F.M."/>
        </authorList>
    </citation>
    <scope>NUCLEOTIDE SEQUENCE</scope>
    <source>
        <strain evidence="2">Prilba</strain>
    </source>
</reference>